<dbReference type="SUPFAM" id="SSF52047">
    <property type="entry name" value="RNI-like"/>
    <property type="match status" value="1"/>
</dbReference>
<gene>
    <name evidence="1" type="ORF">BG011_002279</name>
</gene>
<evidence type="ECO:0008006" key="3">
    <source>
        <dbReference type="Google" id="ProtNLM"/>
    </source>
</evidence>
<dbReference type="OrthoDB" id="2432222at2759"/>
<dbReference type="Gene3D" id="3.80.10.10">
    <property type="entry name" value="Ribonuclease Inhibitor"/>
    <property type="match status" value="1"/>
</dbReference>
<proteinExistence type="predicted"/>
<dbReference type="Proteomes" id="UP000726737">
    <property type="component" value="Unassembled WGS sequence"/>
</dbReference>
<dbReference type="InterPro" id="IPR032675">
    <property type="entry name" value="LRR_dom_sf"/>
</dbReference>
<accession>A0A9P6Q3L8</accession>
<keyword evidence="2" id="KW-1185">Reference proteome</keyword>
<organism evidence="1 2">
    <name type="scientific">Mortierella polycephala</name>
    <dbReference type="NCBI Taxonomy" id="41804"/>
    <lineage>
        <taxon>Eukaryota</taxon>
        <taxon>Fungi</taxon>
        <taxon>Fungi incertae sedis</taxon>
        <taxon>Mucoromycota</taxon>
        <taxon>Mortierellomycotina</taxon>
        <taxon>Mortierellomycetes</taxon>
        <taxon>Mortierellales</taxon>
        <taxon>Mortierellaceae</taxon>
        <taxon>Mortierella</taxon>
    </lineage>
</organism>
<comment type="caution">
    <text evidence="1">The sequence shown here is derived from an EMBL/GenBank/DDBJ whole genome shotgun (WGS) entry which is preliminary data.</text>
</comment>
<name>A0A9P6Q3L8_9FUNG</name>
<evidence type="ECO:0000313" key="2">
    <source>
        <dbReference type="Proteomes" id="UP000726737"/>
    </source>
</evidence>
<reference evidence="1" key="1">
    <citation type="journal article" date="2020" name="Fungal Divers.">
        <title>Resolving the Mortierellaceae phylogeny through synthesis of multi-gene phylogenetics and phylogenomics.</title>
        <authorList>
            <person name="Vandepol N."/>
            <person name="Liber J."/>
            <person name="Desiro A."/>
            <person name="Na H."/>
            <person name="Kennedy M."/>
            <person name="Barry K."/>
            <person name="Grigoriev I.V."/>
            <person name="Miller A.N."/>
            <person name="O'Donnell K."/>
            <person name="Stajich J.E."/>
            <person name="Bonito G."/>
        </authorList>
    </citation>
    <scope>NUCLEOTIDE SEQUENCE</scope>
    <source>
        <strain evidence="1">KOD948</strain>
    </source>
</reference>
<dbReference type="EMBL" id="JAAAJA010000170">
    <property type="protein sequence ID" value="KAG0259926.1"/>
    <property type="molecule type" value="Genomic_DNA"/>
</dbReference>
<protein>
    <recommendedName>
        <fullName evidence="3">F-box domain-containing protein</fullName>
    </recommendedName>
</protein>
<sequence>MVHALEVFEIRQHVGKYLPRRSLLASLRVSRSWHDSLLAQLWSEVDLRPNPNDRKVVAKRSKAKRALRLPSVEQVQEHAHLVRKLSIHDFLSLPYSIIDFTGLLELDIDAEEEFTRLGQGHPAKHNIHMERIILNNPQLEVIRIRSPYCYLVEPFWKACHDQALDLEFLSIYDTFIPPEAAPWFWKTVAQCKAVELNDVGTVDLWSMSSPPDFSKIQRISFKSMDSITPADTWKTMALCTNATSIEWQGYPEMRKFNPTRFFIPGTMRNVRQLKLDIRITDHSLSVLLDFMEPLTSLDIEEMQLERSGCISLRRHFPTLEHLNIRECPYANSPFIQEVLSSCPSLKSLMADSLHARDTFNGRPWVCIELEKWHVSVDIRSRHGLKRNDHQAIFARLGQLQKLKVLDLSLHTQPYYNEGERSIELKLPLGLSALSGLERLRELRLGKTRQWLETRDVLWMVNQWPLLKLVQGNLHNKSEINGELKAVLRQHKVEWAEEERRKWW</sequence>
<dbReference type="AlphaFoldDB" id="A0A9P6Q3L8"/>
<evidence type="ECO:0000313" key="1">
    <source>
        <dbReference type="EMBL" id="KAG0259926.1"/>
    </source>
</evidence>